<dbReference type="GO" id="GO:0016020">
    <property type="term" value="C:membrane"/>
    <property type="evidence" value="ECO:0007669"/>
    <property type="project" value="GOC"/>
</dbReference>
<keyword evidence="2" id="KW-0997">Cell inner membrane</keyword>
<organism evidence="7 8">
    <name type="scientific">Siculibacillus lacustris</name>
    <dbReference type="NCBI Taxonomy" id="1549641"/>
    <lineage>
        <taxon>Bacteria</taxon>
        <taxon>Pseudomonadati</taxon>
        <taxon>Pseudomonadota</taxon>
        <taxon>Alphaproteobacteria</taxon>
        <taxon>Hyphomicrobiales</taxon>
        <taxon>Ancalomicrobiaceae</taxon>
        <taxon>Siculibacillus</taxon>
    </lineage>
</organism>
<dbReference type="OrthoDB" id="9802481at2"/>
<evidence type="ECO:0000259" key="6">
    <source>
        <dbReference type="Pfam" id="PF00149"/>
    </source>
</evidence>
<comment type="caution">
    <text evidence="7">The sequence shown here is derived from an EMBL/GenBank/DDBJ whole genome shotgun (WGS) entry which is preliminary data.</text>
</comment>
<dbReference type="EMBL" id="SJFN01000010">
    <property type="protein sequence ID" value="TBW38656.1"/>
    <property type="molecule type" value="Genomic_DNA"/>
</dbReference>
<keyword evidence="8" id="KW-1185">Reference proteome</keyword>
<reference evidence="7 8" key="1">
    <citation type="submission" date="2019-02" db="EMBL/GenBank/DDBJ databases">
        <title>Siculibacillus lacustris gen. nov., sp. nov., a new rosette-forming bacterium isolated from a freshwater crater lake (Lake St. Ana, Romania).</title>
        <authorList>
            <person name="Felfoldi T."/>
            <person name="Marton Z."/>
            <person name="Szabo A."/>
            <person name="Mentes A."/>
            <person name="Boka K."/>
            <person name="Marialigeti K."/>
            <person name="Mathe I."/>
            <person name="Koncz M."/>
            <person name="Schumann P."/>
            <person name="Toth E."/>
        </authorList>
    </citation>
    <scope>NUCLEOTIDE SEQUENCE [LARGE SCALE GENOMIC DNA]</scope>
    <source>
        <strain evidence="7 8">SA-279</strain>
    </source>
</reference>
<dbReference type="GO" id="GO:0009245">
    <property type="term" value="P:lipid A biosynthetic process"/>
    <property type="evidence" value="ECO:0007669"/>
    <property type="project" value="TreeGrafter"/>
</dbReference>
<dbReference type="GO" id="GO:0008758">
    <property type="term" value="F:UDP-2,3-diacylglucosamine hydrolase activity"/>
    <property type="evidence" value="ECO:0007669"/>
    <property type="project" value="TreeGrafter"/>
</dbReference>
<dbReference type="Pfam" id="PF00149">
    <property type="entry name" value="Metallophos"/>
    <property type="match status" value="1"/>
</dbReference>
<evidence type="ECO:0000313" key="7">
    <source>
        <dbReference type="EMBL" id="TBW38656.1"/>
    </source>
</evidence>
<gene>
    <name evidence="7" type="ORF">EYW49_08120</name>
</gene>
<evidence type="ECO:0000313" key="8">
    <source>
        <dbReference type="Proteomes" id="UP000292781"/>
    </source>
</evidence>
<dbReference type="InterPro" id="IPR029052">
    <property type="entry name" value="Metallo-depent_PP-like"/>
</dbReference>
<dbReference type="RefSeq" id="WP_131308052.1">
    <property type="nucleotide sequence ID" value="NZ_SJFN01000010.1"/>
</dbReference>
<evidence type="ECO:0000256" key="2">
    <source>
        <dbReference type="ARBA" id="ARBA00022519"/>
    </source>
</evidence>
<dbReference type="Proteomes" id="UP000292781">
    <property type="component" value="Unassembled WGS sequence"/>
</dbReference>
<proteinExistence type="predicted"/>
<evidence type="ECO:0000256" key="3">
    <source>
        <dbReference type="ARBA" id="ARBA00022723"/>
    </source>
</evidence>
<accession>A0A4Q9VSL8</accession>
<keyword evidence="4" id="KW-0472">Membrane</keyword>
<dbReference type="PANTHER" id="PTHR34990:SF2">
    <property type="entry name" value="BLL8164 PROTEIN"/>
    <property type="match status" value="1"/>
</dbReference>
<keyword evidence="5" id="KW-0464">Manganese</keyword>
<dbReference type="InterPro" id="IPR004843">
    <property type="entry name" value="Calcineurin-like_PHP"/>
</dbReference>
<sequence>MTARAEMRHFHALFLSDIHLGTRGCQAELLIDFLKYHDAETIYLVGDIVDGWRLKRSWYWPQAHNDVVQKILRKGRKGARIVYVPGNHDEFLRDYVGSHFGMIEVADHCLHEAIDGRRFLIIHGDQFDVVVRHAKWLAYLGDWAYTAALGINTWLNAARRRMGFPYWSLSAWAKLKVKNAVNFIGDFESTLSAEAARIGADGVVCGHIHHAVMRTDDGLTYINTGDWVESCTAVVENHDGTFELITWQQPAQGATATEAEPEALAAA</sequence>
<dbReference type="CDD" id="cd07398">
    <property type="entry name" value="MPP_YbbF-LpxH"/>
    <property type="match status" value="1"/>
</dbReference>
<feature type="domain" description="Calcineurin-like phosphoesterase" evidence="6">
    <location>
        <begin position="13"/>
        <end position="210"/>
    </location>
</feature>
<protein>
    <submittedName>
        <fullName evidence="7">UDP-2,3-diacylglucosamine diphosphatase</fullName>
    </submittedName>
</protein>
<dbReference type="AlphaFoldDB" id="A0A4Q9VSL8"/>
<dbReference type="GO" id="GO:0046872">
    <property type="term" value="F:metal ion binding"/>
    <property type="evidence" value="ECO:0007669"/>
    <property type="project" value="UniProtKB-KW"/>
</dbReference>
<name>A0A4Q9VSL8_9HYPH</name>
<keyword evidence="1" id="KW-1003">Cell membrane</keyword>
<evidence type="ECO:0000256" key="4">
    <source>
        <dbReference type="ARBA" id="ARBA00023136"/>
    </source>
</evidence>
<dbReference type="Gene3D" id="3.60.21.10">
    <property type="match status" value="1"/>
</dbReference>
<keyword evidence="3" id="KW-0479">Metal-binding</keyword>
<dbReference type="InterPro" id="IPR043461">
    <property type="entry name" value="LpxH-like"/>
</dbReference>
<dbReference type="SUPFAM" id="SSF56300">
    <property type="entry name" value="Metallo-dependent phosphatases"/>
    <property type="match status" value="1"/>
</dbReference>
<evidence type="ECO:0000256" key="1">
    <source>
        <dbReference type="ARBA" id="ARBA00022475"/>
    </source>
</evidence>
<evidence type="ECO:0000256" key="5">
    <source>
        <dbReference type="ARBA" id="ARBA00023211"/>
    </source>
</evidence>
<dbReference type="PANTHER" id="PTHR34990">
    <property type="entry name" value="UDP-2,3-DIACYLGLUCOSAMINE HYDROLASE-RELATED"/>
    <property type="match status" value="1"/>
</dbReference>